<evidence type="ECO:0000313" key="4">
    <source>
        <dbReference type="Proteomes" id="UP001196408"/>
    </source>
</evidence>
<dbReference type="InterPro" id="IPR046313">
    <property type="entry name" value="DUF6465"/>
</dbReference>
<evidence type="ECO:0000313" key="5">
    <source>
        <dbReference type="Proteomes" id="UP001197492"/>
    </source>
</evidence>
<comment type="caution">
    <text evidence="2">The sequence shown here is derived from an EMBL/GenBank/DDBJ whole genome shotgun (WGS) entry which is preliminary data.</text>
</comment>
<proteinExistence type="predicted"/>
<dbReference type="EMBL" id="JAHOEL010000002">
    <property type="protein sequence ID" value="MBV3391758.1"/>
    <property type="molecule type" value="Genomic_DNA"/>
</dbReference>
<dbReference type="RefSeq" id="WP_217746863.1">
    <property type="nucleotide sequence ID" value="NZ_JAHOEB010000002.1"/>
</dbReference>
<organism evidence="2 4">
    <name type="scientific">Catenibacterium mitsuokai</name>
    <dbReference type="NCBI Taxonomy" id="100886"/>
    <lineage>
        <taxon>Bacteria</taxon>
        <taxon>Bacillati</taxon>
        <taxon>Bacillota</taxon>
        <taxon>Erysipelotrichia</taxon>
        <taxon>Erysipelotrichales</taxon>
        <taxon>Coprobacillaceae</taxon>
        <taxon>Catenibacterium</taxon>
    </lineage>
</organism>
<dbReference type="Pfam" id="PF20069">
    <property type="entry name" value="DUF6465"/>
    <property type="match status" value="1"/>
</dbReference>
<name>A0AAW4MRK7_9FIRM</name>
<dbReference type="Proteomes" id="UP001197492">
    <property type="component" value="Unassembled WGS sequence"/>
</dbReference>
<keyword evidence="5" id="KW-1185">Reference proteome</keyword>
<accession>A0AAW4MRK7</accession>
<sequence>MKKTTTASKKTTTQTAKPKKTATKKTTTVKKETVAKKTTVKTTYKPVKMNLQVQYNYHDVSLDDIEKMVIDHLVELGYKKTSILTLDIYYKAETSEIFYIAKTNNNQVLKNDEPLYI</sequence>
<evidence type="ECO:0000256" key="1">
    <source>
        <dbReference type="SAM" id="MobiDB-lite"/>
    </source>
</evidence>
<dbReference type="Proteomes" id="UP001196408">
    <property type="component" value="Unassembled WGS sequence"/>
</dbReference>
<dbReference type="AlphaFoldDB" id="A0AAW4MRK7"/>
<reference evidence="2 5" key="1">
    <citation type="submission" date="2021-06" db="EMBL/GenBank/DDBJ databases">
        <title>Collection of gut derived symbiotic bacterial strains cultured from healthy donors.</title>
        <authorList>
            <person name="Lin H."/>
            <person name="Littmann E."/>
            <person name="Pamer E.G."/>
        </authorList>
    </citation>
    <scope>NUCLEOTIDE SEQUENCE</scope>
    <source>
        <strain evidence="3 5">MSK.21.70</strain>
        <strain evidence="2">MSK.21.82</strain>
    </source>
</reference>
<feature type="compositionally biased region" description="Low complexity" evidence="1">
    <location>
        <begin position="1"/>
        <end position="16"/>
    </location>
</feature>
<gene>
    <name evidence="2" type="ORF">KSV97_00515</name>
    <name evidence="3" type="ORF">KSW06_00520</name>
</gene>
<evidence type="ECO:0000313" key="3">
    <source>
        <dbReference type="EMBL" id="MBV3391758.1"/>
    </source>
</evidence>
<dbReference type="EMBL" id="JAHOEF010000002">
    <property type="protein sequence ID" value="MBV3381735.1"/>
    <property type="molecule type" value="Genomic_DNA"/>
</dbReference>
<evidence type="ECO:0000313" key="2">
    <source>
        <dbReference type="EMBL" id="MBV3381735.1"/>
    </source>
</evidence>
<feature type="region of interest" description="Disordered" evidence="1">
    <location>
        <begin position="1"/>
        <end position="28"/>
    </location>
</feature>
<protein>
    <submittedName>
        <fullName evidence="2">Uncharacterized protein</fullName>
    </submittedName>
</protein>